<dbReference type="EMBL" id="GL433842">
    <property type="protein sequence ID" value="EFN56272.1"/>
    <property type="molecule type" value="Genomic_DNA"/>
</dbReference>
<dbReference type="KEGG" id="cvr:CHLNCDRAFT_51958"/>
<dbReference type="eggNOG" id="KOG4197">
    <property type="taxonomic scope" value="Eukaryota"/>
</dbReference>
<dbReference type="Gene3D" id="1.25.40.10">
    <property type="entry name" value="Tetratricopeptide repeat domain"/>
    <property type="match status" value="5"/>
</dbReference>
<dbReference type="Proteomes" id="UP000008141">
    <property type="component" value="Unassembled WGS sequence"/>
</dbReference>
<comment type="similarity">
    <text evidence="1">Belongs to the PPR family. P subfamily.</text>
</comment>
<evidence type="ECO:0000313" key="6">
    <source>
        <dbReference type="EMBL" id="EFN56272.1"/>
    </source>
</evidence>
<evidence type="ECO:0000256" key="2">
    <source>
        <dbReference type="ARBA" id="ARBA00022737"/>
    </source>
</evidence>
<accession>E1ZCN4</accession>
<dbReference type="Gene3D" id="3.30.1370.110">
    <property type="match status" value="1"/>
</dbReference>
<dbReference type="InterPro" id="IPR002885">
    <property type="entry name" value="PPR_rpt"/>
</dbReference>
<name>E1ZCN4_CHLVA</name>
<dbReference type="AlphaFoldDB" id="E1ZCN4"/>
<evidence type="ECO:0000256" key="3">
    <source>
        <dbReference type="PROSITE-ProRule" id="PRU00708"/>
    </source>
</evidence>
<reference evidence="6 7" key="1">
    <citation type="journal article" date="2010" name="Plant Cell">
        <title>The Chlorella variabilis NC64A genome reveals adaptation to photosymbiosis, coevolution with viruses, and cryptic sex.</title>
        <authorList>
            <person name="Blanc G."/>
            <person name="Duncan G."/>
            <person name="Agarkova I."/>
            <person name="Borodovsky M."/>
            <person name="Gurnon J."/>
            <person name="Kuo A."/>
            <person name="Lindquist E."/>
            <person name="Lucas S."/>
            <person name="Pangilinan J."/>
            <person name="Polle J."/>
            <person name="Salamov A."/>
            <person name="Terry A."/>
            <person name="Yamada T."/>
            <person name="Dunigan D.D."/>
            <person name="Grigoriev I.V."/>
            <person name="Claverie J.M."/>
            <person name="Van Etten J.L."/>
        </authorList>
    </citation>
    <scope>NUCLEOTIDE SEQUENCE [LARGE SCALE GENOMIC DNA]</scope>
    <source>
        <strain evidence="6 7">NC64A</strain>
    </source>
</reference>
<dbReference type="OrthoDB" id="185373at2759"/>
<dbReference type="InterPro" id="IPR011990">
    <property type="entry name" value="TPR-like_helical_dom_sf"/>
</dbReference>
<dbReference type="PROSITE" id="PS51375">
    <property type="entry name" value="PPR"/>
    <property type="match status" value="9"/>
</dbReference>
<feature type="compositionally biased region" description="Polar residues" evidence="4">
    <location>
        <begin position="333"/>
        <end position="349"/>
    </location>
</feature>
<feature type="repeat" description="PPR" evidence="3">
    <location>
        <begin position="753"/>
        <end position="787"/>
    </location>
</feature>
<dbReference type="Pfam" id="PF13812">
    <property type="entry name" value="PPR_3"/>
    <property type="match status" value="1"/>
</dbReference>
<proteinExistence type="inferred from homology"/>
<feature type="compositionally biased region" description="Low complexity" evidence="4">
    <location>
        <begin position="1252"/>
        <end position="1261"/>
    </location>
</feature>
<dbReference type="InterPro" id="IPR036063">
    <property type="entry name" value="Smr_dom_sf"/>
</dbReference>
<evidence type="ECO:0000313" key="7">
    <source>
        <dbReference type="Proteomes" id="UP000008141"/>
    </source>
</evidence>
<feature type="region of interest" description="Disordered" evidence="4">
    <location>
        <begin position="1214"/>
        <end position="1271"/>
    </location>
</feature>
<feature type="compositionally biased region" description="Low complexity" evidence="4">
    <location>
        <begin position="45"/>
        <end position="55"/>
    </location>
</feature>
<sequence>MGVPTATATPPLAGADEPPLAAARRTAGPAAAAGVGLSSQALAEAVPEAAAAAQRPTPPAPPPTNGSTSSSSGGVSGVVGTAPQQRQSPRQSPSLRMLLSQQRKQLPQQPAWPQQGQQGQQAQQLAPRRGQPAFLSYSQQRQQHEQGQILQQQYFRQQHLRVPYWVRAVAEEMLQAVAAVDAAGGAGAGASGIAGLGIYDPPQALMDQLHPLLPPFVDSTAQQQPLPPPQQAAEQQADEDEPGESLAAEQQQQQQQQEELAEEQQEEEELEEEEEQEQEPLPQEAAAEAGDIFAAELARILSHYEQSSSEAAAAAAAEEEESVDGAVPVGTSAEGTSVGSEASSGTTSVAEPAEAAASGAASDAARSQPRQRRVDDGGFLLLLRAVALMASRRRCRCHCCCCCRHTMLLGDGMRGAIALLLAADAGGGGYPTRSNDIMAAMLKLANSLLEDEAAVVLVHLAKQWGVELDRGMWQHVLDVCAKAGKAEVVLAMMQEMEARGLPPDSVAHTILVMAHEKAGAWREALAAYRHMRDRGLERNSFTYRRALAGSGPGPAFLWAGGGAAAGGSAGRNPQSGCQASPVSPRLASPAHAACLALVSALVGADRLGDACEVLDWMADDGVAGNAVVYQTLINAFLERDRQDKVDWLLERMRRDGRGRAPGAARWPAVLRIIHGMQMGLPNYRDTHVQTVAVSVAAKDGRLEDALAVYRLMLQDGVQPKAPTFNALIAACMRAGQPAKGFRFLEVMQGMGADVVTVSTLIACCERLGDWQRARDVWQWMVDQGLEPDTICYNTMISCMERCNQPDRALAVFEQMSEAGVAGSSATYATLCDVFAKQGNWAKLRTAVQVKEWMEAQGEDPAQLTYAELMVRASEGGNWKRALELFEGMESSLTISGSQPNAVTYSAAIIACARLADWQRAVELKDQMLARGLPASPIVYNSVLAACEASRQLDAALDLLDEMRVAGVPRDQYTYSTLMSCCYHGEGHLGPAMRLFQEMQEEGLTPNIVVVNALLSVCATVGDADAASRVYRHATGALGMPADEITMHCMMEVIGRAGRWAEGLAFFAASYREQGSYRGVLQLDLSKPDTAAQLDLHFLSVVGARIVLRGWLLHLKRRALRGEQLDPGFKFRIVTGWGRNSANNVPRLKPEVGRMLQQEMGPALALLEPASNLGVYHVEQRSMYDWLLNEAQLGFDAREEEEAWLVMEQLHAYQQQEKRRKGPAAQQRPEQRQPAPLGSAGLQPRYEGVAWMPPSAQPAASSGEEEAQAEAM</sequence>
<feature type="compositionally biased region" description="Low complexity" evidence="4">
    <location>
        <begin position="246"/>
        <end position="258"/>
    </location>
</feature>
<organism evidence="7">
    <name type="scientific">Chlorella variabilis</name>
    <name type="common">Green alga</name>
    <dbReference type="NCBI Taxonomy" id="554065"/>
    <lineage>
        <taxon>Eukaryota</taxon>
        <taxon>Viridiplantae</taxon>
        <taxon>Chlorophyta</taxon>
        <taxon>core chlorophytes</taxon>
        <taxon>Trebouxiophyceae</taxon>
        <taxon>Chlorellales</taxon>
        <taxon>Chlorellaceae</taxon>
        <taxon>Chlorella clade</taxon>
        <taxon>Chlorella</taxon>
    </lineage>
</organism>
<feature type="repeat" description="PPR" evidence="3">
    <location>
        <begin position="788"/>
        <end position="822"/>
    </location>
</feature>
<dbReference type="InterPro" id="IPR033443">
    <property type="entry name" value="PROP1-like_PPR_dom"/>
</dbReference>
<dbReference type="GeneID" id="17355674"/>
<dbReference type="PANTHER" id="PTHR47447">
    <property type="entry name" value="OS03G0856100 PROTEIN"/>
    <property type="match status" value="1"/>
</dbReference>
<dbReference type="SMART" id="SM00463">
    <property type="entry name" value="SMR"/>
    <property type="match status" value="1"/>
</dbReference>
<keyword evidence="7" id="KW-1185">Reference proteome</keyword>
<dbReference type="PANTHER" id="PTHR47447:SF17">
    <property type="entry name" value="OS12G0638900 PROTEIN"/>
    <property type="match status" value="1"/>
</dbReference>
<feature type="repeat" description="PPR" evidence="3">
    <location>
        <begin position="625"/>
        <end position="659"/>
    </location>
</feature>
<dbReference type="Pfam" id="PF01535">
    <property type="entry name" value="PPR"/>
    <property type="match status" value="3"/>
</dbReference>
<feature type="compositionally biased region" description="Low complexity" evidence="4">
    <location>
        <begin position="1"/>
        <end position="13"/>
    </location>
</feature>
<protein>
    <recommendedName>
        <fullName evidence="5">Smr domain-containing protein</fullName>
    </recommendedName>
</protein>
<feature type="domain" description="Smr" evidence="5">
    <location>
        <begin position="1093"/>
        <end position="1157"/>
    </location>
</feature>
<feature type="compositionally biased region" description="Low complexity" evidence="4">
    <location>
        <begin position="1222"/>
        <end position="1235"/>
    </location>
</feature>
<feature type="region of interest" description="Disordered" evidence="4">
    <location>
        <begin position="311"/>
        <end position="369"/>
    </location>
</feature>
<feature type="compositionally biased region" description="Low complexity" evidence="4">
    <location>
        <begin position="65"/>
        <end position="96"/>
    </location>
</feature>
<feature type="compositionally biased region" description="Low complexity" evidence="4">
    <location>
        <begin position="105"/>
        <end position="131"/>
    </location>
</feature>
<feature type="repeat" description="PPR" evidence="3">
    <location>
        <begin position="935"/>
        <end position="969"/>
    </location>
</feature>
<evidence type="ECO:0000259" key="5">
    <source>
        <dbReference type="PROSITE" id="PS50828"/>
    </source>
</evidence>
<dbReference type="OMA" id="DTICYNT"/>
<feature type="region of interest" description="Disordered" evidence="4">
    <location>
        <begin position="1"/>
        <end position="131"/>
    </location>
</feature>
<dbReference type="InterPro" id="IPR002625">
    <property type="entry name" value="Smr_dom"/>
</dbReference>
<feature type="compositionally biased region" description="Low complexity" evidence="4">
    <location>
        <begin position="21"/>
        <end position="34"/>
    </location>
</feature>
<keyword evidence="2" id="KW-0677">Repeat</keyword>
<feature type="repeat" description="PPR" evidence="3">
    <location>
        <begin position="504"/>
        <end position="538"/>
    </location>
</feature>
<feature type="compositionally biased region" description="Low complexity" evidence="4">
    <location>
        <begin position="350"/>
        <end position="365"/>
    </location>
</feature>
<dbReference type="RefSeq" id="XP_005848374.1">
    <property type="nucleotide sequence ID" value="XM_005848312.1"/>
</dbReference>
<feature type="repeat" description="PPR" evidence="3">
    <location>
        <begin position="900"/>
        <end position="934"/>
    </location>
</feature>
<dbReference type="InParanoid" id="E1ZCN4"/>
<dbReference type="Pfam" id="PF17177">
    <property type="entry name" value="PPR_long"/>
    <property type="match status" value="1"/>
</dbReference>
<dbReference type="NCBIfam" id="TIGR00756">
    <property type="entry name" value="PPR"/>
    <property type="match status" value="5"/>
</dbReference>
<feature type="compositionally biased region" description="Acidic residues" evidence="4">
    <location>
        <begin position="1262"/>
        <end position="1271"/>
    </location>
</feature>
<evidence type="ECO:0000256" key="4">
    <source>
        <dbReference type="SAM" id="MobiDB-lite"/>
    </source>
</evidence>
<feature type="repeat" description="PPR" evidence="3">
    <location>
        <begin position="685"/>
        <end position="719"/>
    </location>
</feature>
<gene>
    <name evidence="6" type="ORF">CHLNCDRAFT_51958</name>
</gene>
<dbReference type="Pfam" id="PF13041">
    <property type="entry name" value="PPR_2"/>
    <property type="match status" value="1"/>
</dbReference>
<feature type="compositionally biased region" description="Acidic residues" evidence="4">
    <location>
        <begin position="259"/>
        <end position="278"/>
    </location>
</feature>
<dbReference type="SUPFAM" id="SSF160443">
    <property type="entry name" value="SMR domain-like"/>
    <property type="match status" value="1"/>
</dbReference>
<dbReference type="PROSITE" id="PS50828">
    <property type="entry name" value="SMR"/>
    <property type="match status" value="1"/>
</dbReference>
<evidence type="ECO:0000256" key="1">
    <source>
        <dbReference type="ARBA" id="ARBA00007626"/>
    </source>
</evidence>
<feature type="repeat" description="PPR" evidence="3">
    <location>
        <begin position="469"/>
        <end position="503"/>
    </location>
</feature>
<feature type="repeat" description="PPR" evidence="3">
    <location>
        <begin position="970"/>
        <end position="1005"/>
    </location>
</feature>
<feature type="region of interest" description="Disordered" evidence="4">
    <location>
        <begin position="215"/>
        <end position="284"/>
    </location>
</feature>